<dbReference type="PANTHER" id="PTHR18964:SF149">
    <property type="entry name" value="BIFUNCTIONAL UDP-N-ACETYLGLUCOSAMINE 2-EPIMERASE_N-ACETYLMANNOSAMINE KINASE"/>
    <property type="match status" value="1"/>
</dbReference>
<name>A0A942Z2V9_9BACI</name>
<comment type="similarity">
    <text evidence="1">Belongs to the ROK (NagC/XylR) family.</text>
</comment>
<dbReference type="Gene3D" id="3.30.420.40">
    <property type="match status" value="2"/>
</dbReference>
<sequence>MADQKAVVGIDIGGTKTLIGLVDRTGEVLVKQQFPTMITDSPEIHIQKCIETVHICLAKAGLTHHSLLGIGVNVPGLADPEKGILLHAPYAGWKNVPVKELLEREWPGMPINIANDVNACALGELIFGIGKQYNSFLWVTISTGIGGGLIIDRQIYEGEHFIAGEVGHLVVQWEEGNLCGCGNRGCLEAHASGTAIAKAAKEKLAALPKDSPFSTYFIERKKDITAQSVAEAAYKGIEEAKEIYQQAGEYIGRAFSYAINIMNPGAIIMGGGVSLSIDLLEPYIRQTFQTAVISEANKNMPILLTDLGYEAALIGAASLIYADIYIGPIKEMNR</sequence>
<evidence type="ECO:0000313" key="3">
    <source>
        <dbReference type="Proteomes" id="UP000676456"/>
    </source>
</evidence>
<accession>A0A942Z2V9</accession>
<dbReference type="InterPro" id="IPR043129">
    <property type="entry name" value="ATPase_NBD"/>
</dbReference>
<dbReference type="PROSITE" id="PS01125">
    <property type="entry name" value="ROK"/>
    <property type="match status" value="1"/>
</dbReference>
<proteinExistence type="inferred from homology"/>
<dbReference type="Proteomes" id="UP000676456">
    <property type="component" value="Unassembled WGS sequence"/>
</dbReference>
<dbReference type="InterPro" id="IPR049874">
    <property type="entry name" value="ROK_cs"/>
</dbReference>
<dbReference type="InterPro" id="IPR000600">
    <property type="entry name" value="ROK"/>
</dbReference>
<dbReference type="AlphaFoldDB" id="A0A942Z2V9"/>
<dbReference type="PANTHER" id="PTHR18964">
    <property type="entry name" value="ROK (REPRESSOR, ORF, KINASE) FAMILY"/>
    <property type="match status" value="1"/>
</dbReference>
<evidence type="ECO:0000313" key="2">
    <source>
        <dbReference type="EMBL" id="MBS4222943.1"/>
    </source>
</evidence>
<dbReference type="SUPFAM" id="SSF53067">
    <property type="entry name" value="Actin-like ATPase domain"/>
    <property type="match status" value="1"/>
</dbReference>
<reference evidence="2 3" key="1">
    <citation type="submission" date="2021-05" db="EMBL/GenBank/DDBJ databases">
        <title>Novel Bacillus species.</title>
        <authorList>
            <person name="Liu G."/>
        </authorList>
    </citation>
    <scope>NUCLEOTIDE SEQUENCE [LARGE SCALE GENOMIC DNA]</scope>
    <source>
        <strain evidence="2 3">FJAT-49682</strain>
    </source>
</reference>
<gene>
    <name evidence="2" type="ORF">KHA91_09340</name>
</gene>
<comment type="caution">
    <text evidence="2">The sequence shown here is derived from an EMBL/GenBank/DDBJ whole genome shotgun (WGS) entry which is preliminary data.</text>
</comment>
<dbReference type="EMBL" id="JAGYPN010000002">
    <property type="protein sequence ID" value="MBS4222943.1"/>
    <property type="molecule type" value="Genomic_DNA"/>
</dbReference>
<keyword evidence="3" id="KW-1185">Reference proteome</keyword>
<organism evidence="2 3">
    <name type="scientific">Lederbergia citrea</name>
    <dbReference type="NCBI Taxonomy" id="2833581"/>
    <lineage>
        <taxon>Bacteria</taxon>
        <taxon>Bacillati</taxon>
        <taxon>Bacillota</taxon>
        <taxon>Bacilli</taxon>
        <taxon>Bacillales</taxon>
        <taxon>Bacillaceae</taxon>
        <taxon>Lederbergia</taxon>
    </lineage>
</organism>
<evidence type="ECO:0000256" key="1">
    <source>
        <dbReference type="ARBA" id="ARBA00006479"/>
    </source>
</evidence>
<protein>
    <submittedName>
        <fullName evidence="2">ROK family protein</fullName>
    </submittedName>
</protein>
<dbReference type="Pfam" id="PF00480">
    <property type="entry name" value="ROK"/>
    <property type="match status" value="1"/>
</dbReference>
<dbReference type="RefSeq" id="WP_213097999.1">
    <property type="nucleotide sequence ID" value="NZ_JAGYPN010000002.1"/>
</dbReference>